<organism evidence="1 2">
    <name type="scientific">Ancylobacter pratisalsi</name>
    <dbReference type="NCBI Taxonomy" id="1745854"/>
    <lineage>
        <taxon>Bacteria</taxon>
        <taxon>Pseudomonadati</taxon>
        <taxon>Pseudomonadota</taxon>
        <taxon>Alphaproteobacteria</taxon>
        <taxon>Hyphomicrobiales</taxon>
        <taxon>Xanthobacteraceae</taxon>
        <taxon>Ancylobacter</taxon>
    </lineage>
</organism>
<reference evidence="1 2" key="1">
    <citation type="submission" date="2020-02" db="EMBL/GenBank/DDBJ databases">
        <authorList>
            <person name="Li G."/>
        </authorList>
    </citation>
    <scope>NUCLEOTIDE SEQUENCE [LARGE SCALE GENOMIC DNA]</scope>
    <source>
        <strain evidence="1 2">DSM 102029</strain>
    </source>
</reference>
<dbReference type="KEGG" id="apra:G3A50_07315"/>
<dbReference type="EMBL" id="CP048630">
    <property type="protein sequence ID" value="QIB33535.1"/>
    <property type="molecule type" value="Genomic_DNA"/>
</dbReference>
<evidence type="ECO:0000313" key="2">
    <source>
        <dbReference type="Proteomes" id="UP000464751"/>
    </source>
</evidence>
<evidence type="ECO:0000313" key="1">
    <source>
        <dbReference type="EMBL" id="QIB33535.1"/>
    </source>
</evidence>
<protein>
    <submittedName>
        <fullName evidence="1">Uncharacterized protein</fullName>
    </submittedName>
</protein>
<accession>A0A6P1YK90</accession>
<dbReference type="RefSeq" id="WP_163074630.1">
    <property type="nucleotide sequence ID" value="NZ_CP048630.1"/>
</dbReference>
<name>A0A6P1YK90_9HYPH</name>
<sequence length="102" mass="11286">MTATPTLPASKPRAISRDAQTHIFVVGQTVRLKGGYGVSASRFGDIYRITGTLPPRENSLQYRIRNESEQYERVTTEDCLELVAAAAPGETGTLRERTFRNA</sequence>
<gene>
    <name evidence="1" type="ORF">G3A50_07315</name>
</gene>
<dbReference type="Proteomes" id="UP000464751">
    <property type="component" value="Chromosome"/>
</dbReference>
<proteinExistence type="predicted"/>
<keyword evidence="2" id="KW-1185">Reference proteome</keyword>
<dbReference type="AlphaFoldDB" id="A0A6P1YK90"/>